<keyword evidence="1" id="KW-0805">Transcription regulation</keyword>
<dbReference type="AlphaFoldDB" id="A0A0R1RXD1"/>
<evidence type="ECO:0000313" key="7">
    <source>
        <dbReference type="Proteomes" id="UP000051697"/>
    </source>
</evidence>
<dbReference type="KEGG" id="lol:LACOL_1436"/>
<dbReference type="GO" id="GO:0006352">
    <property type="term" value="P:DNA-templated transcription initiation"/>
    <property type="evidence" value="ECO:0007669"/>
    <property type="project" value="InterPro"/>
</dbReference>
<gene>
    <name evidence="6" type="ORF">FC70_GL000258</name>
</gene>
<dbReference type="InterPro" id="IPR014284">
    <property type="entry name" value="RNA_pol_sigma-70_dom"/>
</dbReference>
<dbReference type="STRING" id="1423778.FC70_GL000258"/>
<evidence type="ECO:0000256" key="1">
    <source>
        <dbReference type="ARBA" id="ARBA00023015"/>
    </source>
</evidence>
<accession>A0A0R1RXD1</accession>
<dbReference type="Gene3D" id="1.10.1740.10">
    <property type="match status" value="1"/>
</dbReference>
<evidence type="ECO:0000256" key="4">
    <source>
        <dbReference type="ARBA" id="ARBA00023163"/>
    </source>
</evidence>
<organism evidence="6 7">
    <name type="scientific">Paucilactobacillus oligofermentans DSM 15707 = LMG 22743</name>
    <dbReference type="NCBI Taxonomy" id="1423778"/>
    <lineage>
        <taxon>Bacteria</taxon>
        <taxon>Bacillati</taxon>
        <taxon>Bacillota</taxon>
        <taxon>Bacilli</taxon>
        <taxon>Lactobacillales</taxon>
        <taxon>Lactobacillaceae</taxon>
        <taxon>Paucilactobacillus</taxon>
    </lineage>
</organism>
<keyword evidence="7" id="KW-1185">Reference proteome</keyword>
<keyword evidence="3" id="KW-0238">DNA-binding</keyword>
<dbReference type="GO" id="GO:0003677">
    <property type="term" value="F:DNA binding"/>
    <property type="evidence" value="ECO:0007669"/>
    <property type="project" value="UniProtKB-KW"/>
</dbReference>
<name>A0A0R1RXD1_9LACO</name>
<dbReference type="Pfam" id="PF04542">
    <property type="entry name" value="Sigma70_r2"/>
    <property type="match status" value="1"/>
</dbReference>
<dbReference type="GO" id="GO:0016987">
    <property type="term" value="F:sigma factor activity"/>
    <property type="evidence" value="ECO:0007669"/>
    <property type="project" value="UniProtKB-KW"/>
</dbReference>
<keyword evidence="2" id="KW-0731">Sigma factor</keyword>
<evidence type="ECO:0000256" key="3">
    <source>
        <dbReference type="ARBA" id="ARBA00023125"/>
    </source>
</evidence>
<dbReference type="PATRIC" id="fig|1423778.4.peg.276"/>
<keyword evidence="4" id="KW-0804">Transcription</keyword>
<dbReference type="RefSeq" id="WP_057889214.1">
    <property type="nucleotide sequence ID" value="NZ_AZFE01000003.1"/>
</dbReference>
<dbReference type="PANTHER" id="PTHR43133:SF8">
    <property type="entry name" value="RNA POLYMERASE SIGMA FACTOR HI_1459-RELATED"/>
    <property type="match status" value="1"/>
</dbReference>
<protein>
    <submittedName>
        <fullName evidence="6">ECF subfamily RNA polymerase sigma-24 factor</fullName>
    </submittedName>
</protein>
<dbReference type="SUPFAM" id="SSF88946">
    <property type="entry name" value="Sigma2 domain of RNA polymerase sigma factors"/>
    <property type="match status" value="1"/>
</dbReference>
<evidence type="ECO:0000259" key="5">
    <source>
        <dbReference type="Pfam" id="PF04542"/>
    </source>
</evidence>
<proteinExistence type="predicted"/>
<feature type="domain" description="RNA polymerase sigma-70 region 2" evidence="5">
    <location>
        <begin position="30"/>
        <end position="99"/>
    </location>
</feature>
<sequence length="188" mass="22325">MYEVTAKQLISDTELIRRANAGDSISFTALFKRYLPLVRKLQRQYYFKQLDRDDWEQEAQIVCWKIIKKFDENNGATFGSFFKISLRNRAFDILRREKKIESVNQYFNQDDEADNVVDYSRSRPDDCAICRTEVDEFLTYCSLFELSVFDLITKGHTKTEMRRILNCDERSIDGALNRCRKKLKLVLK</sequence>
<dbReference type="InterPro" id="IPR013325">
    <property type="entry name" value="RNA_pol_sigma_r2"/>
</dbReference>
<comment type="caution">
    <text evidence="6">The sequence shown here is derived from an EMBL/GenBank/DDBJ whole genome shotgun (WGS) entry which is preliminary data.</text>
</comment>
<dbReference type="EMBL" id="AZFE01000003">
    <property type="protein sequence ID" value="KRL57787.1"/>
    <property type="molecule type" value="Genomic_DNA"/>
</dbReference>
<evidence type="ECO:0000313" key="6">
    <source>
        <dbReference type="EMBL" id="KRL57787.1"/>
    </source>
</evidence>
<dbReference type="InterPro" id="IPR007627">
    <property type="entry name" value="RNA_pol_sigma70_r2"/>
</dbReference>
<evidence type="ECO:0000256" key="2">
    <source>
        <dbReference type="ARBA" id="ARBA00023082"/>
    </source>
</evidence>
<reference evidence="6 7" key="1">
    <citation type="journal article" date="2015" name="Genome Announc.">
        <title>Expanding the biotechnology potential of lactobacilli through comparative genomics of 213 strains and associated genera.</title>
        <authorList>
            <person name="Sun Z."/>
            <person name="Harris H.M."/>
            <person name="McCann A."/>
            <person name="Guo C."/>
            <person name="Argimon S."/>
            <person name="Zhang W."/>
            <person name="Yang X."/>
            <person name="Jeffery I.B."/>
            <person name="Cooney J.C."/>
            <person name="Kagawa T.F."/>
            <person name="Liu W."/>
            <person name="Song Y."/>
            <person name="Salvetti E."/>
            <person name="Wrobel A."/>
            <person name="Rasinkangas P."/>
            <person name="Parkhill J."/>
            <person name="Rea M.C."/>
            <person name="O'Sullivan O."/>
            <person name="Ritari J."/>
            <person name="Douillard F.P."/>
            <person name="Paul Ross R."/>
            <person name="Yang R."/>
            <person name="Briner A.E."/>
            <person name="Felis G.E."/>
            <person name="de Vos W.M."/>
            <person name="Barrangou R."/>
            <person name="Klaenhammer T.R."/>
            <person name="Caufield P.W."/>
            <person name="Cui Y."/>
            <person name="Zhang H."/>
            <person name="O'Toole P.W."/>
        </authorList>
    </citation>
    <scope>NUCLEOTIDE SEQUENCE [LARGE SCALE GENOMIC DNA]</scope>
    <source>
        <strain evidence="6 7">DSM 15707</strain>
    </source>
</reference>
<dbReference type="Proteomes" id="UP000051697">
    <property type="component" value="Unassembled WGS sequence"/>
</dbReference>
<dbReference type="InterPro" id="IPR039425">
    <property type="entry name" value="RNA_pol_sigma-70-like"/>
</dbReference>
<dbReference type="PANTHER" id="PTHR43133">
    <property type="entry name" value="RNA POLYMERASE ECF-TYPE SIGMA FACTO"/>
    <property type="match status" value="1"/>
</dbReference>
<dbReference type="NCBIfam" id="TIGR02937">
    <property type="entry name" value="sigma70-ECF"/>
    <property type="match status" value="1"/>
</dbReference>